<keyword evidence="3" id="KW-1185">Reference proteome</keyword>
<dbReference type="Proteomes" id="UP000245768">
    <property type="component" value="Unassembled WGS sequence"/>
</dbReference>
<feature type="compositionally biased region" description="Polar residues" evidence="1">
    <location>
        <begin position="16"/>
        <end position="26"/>
    </location>
</feature>
<protein>
    <submittedName>
        <fullName evidence="2">Uncharacterized protein</fullName>
    </submittedName>
</protein>
<name>A0A316YG17_9BASI</name>
<dbReference type="GeneID" id="37044298"/>
<reference evidence="2" key="1">
    <citation type="journal article" date="2018" name="Mol. Biol. Evol.">
        <title>Broad Genomic Sampling Reveals a Smut Pathogenic Ancestry of the Fungal Clade Ustilaginomycotina.</title>
        <authorList>
            <person name="Kijpornyongpan T."/>
            <person name="Mondo S.J."/>
            <person name="Barry K."/>
            <person name="Sandor L."/>
            <person name="Lee J."/>
            <person name="Lipzen A."/>
            <person name="Pangilinan J."/>
            <person name="LaButti K."/>
            <person name="Hainaut M."/>
            <person name="Henrissat B."/>
            <person name="Grigoriev I.V."/>
            <person name="Spatafora J.W."/>
            <person name="Aime M.C."/>
        </authorList>
    </citation>
    <scope>NUCLEOTIDE SEQUENCE [LARGE SCALE GENOMIC DNA]</scope>
    <source>
        <strain evidence="2">MCA 4198</strain>
    </source>
</reference>
<gene>
    <name evidence="2" type="ORF">FA10DRAFT_268554</name>
</gene>
<dbReference type="AlphaFoldDB" id="A0A316YG17"/>
<evidence type="ECO:0000313" key="2">
    <source>
        <dbReference type="EMBL" id="PWN88357.1"/>
    </source>
</evidence>
<dbReference type="InParanoid" id="A0A316YG17"/>
<feature type="compositionally biased region" description="Polar residues" evidence="1">
    <location>
        <begin position="34"/>
        <end position="46"/>
    </location>
</feature>
<sequence length="121" mass="12641">MHHVNVWEAQLLMTHGSQAPLNTSPTSSPPAVESPSQYNPQGTRVVSSPSPMPPMHADSHNFALQPGLYGGDDAAGAEYSEANLGHDESEGAGDLMPTSVLRTHGNLPASIVSLTLPCVSE</sequence>
<organism evidence="2 3">
    <name type="scientific">Acaromyces ingoldii</name>
    <dbReference type="NCBI Taxonomy" id="215250"/>
    <lineage>
        <taxon>Eukaryota</taxon>
        <taxon>Fungi</taxon>
        <taxon>Dikarya</taxon>
        <taxon>Basidiomycota</taxon>
        <taxon>Ustilaginomycotina</taxon>
        <taxon>Exobasidiomycetes</taxon>
        <taxon>Exobasidiales</taxon>
        <taxon>Cryptobasidiaceae</taxon>
        <taxon>Acaromyces</taxon>
    </lineage>
</organism>
<evidence type="ECO:0000313" key="3">
    <source>
        <dbReference type="Proteomes" id="UP000245768"/>
    </source>
</evidence>
<proteinExistence type="predicted"/>
<accession>A0A316YG17</accession>
<dbReference type="RefSeq" id="XP_025375555.1">
    <property type="nucleotide sequence ID" value="XM_025522382.1"/>
</dbReference>
<dbReference type="EMBL" id="KZ819638">
    <property type="protein sequence ID" value="PWN88357.1"/>
    <property type="molecule type" value="Genomic_DNA"/>
</dbReference>
<evidence type="ECO:0000256" key="1">
    <source>
        <dbReference type="SAM" id="MobiDB-lite"/>
    </source>
</evidence>
<feature type="region of interest" description="Disordered" evidence="1">
    <location>
        <begin position="16"/>
        <end position="75"/>
    </location>
</feature>